<feature type="domain" description="Transposable element P transposase-like GTP-binding insertion" evidence="3">
    <location>
        <begin position="238"/>
        <end position="350"/>
    </location>
</feature>
<dbReference type="Pfam" id="PF21788">
    <property type="entry name" value="TNP-like_GBD"/>
    <property type="match status" value="1"/>
</dbReference>
<evidence type="ECO:0000313" key="5">
    <source>
        <dbReference type="Proteomes" id="UP001219518"/>
    </source>
</evidence>
<dbReference type="Pfam" id="PF21787">
    <property type="entry name" value="TNP-like_RNaseH_N"/>
    <property type="match status" value="2"/>
</dbReference>
<feature type="domain" description="Transposable element P transposase-like RNase H" evidence="2">
    <location>
        <begin position="37"/>
        <end position="96"/>
    </location>
</feature>
<evidence type="ECO:0000256" key="1">
    <source>
        <dbReference type="SAM" id="MobiDB-lite"/>
    </source>
</evidence>
<dbReference type="InterPro" id="IPR048365">
    <property type="entry name" value="TNP-like_RNaseH_N"/>
</dbReference>
<comment type="caution">
    <text evidence="4">The sequence shown here is derived from an EMBL/GenBank/DDBJ whole genome shotgun (WGS) entry which is preliminary data.</text>
</comment>
<feature type="region of interest" description="Disordered" evidence="1">
    <location>
        <begin position="114"/>
        <end position="137"/>
    </location>
</feature>
<organism evidence="4 5">
    <name type="scientific">Frankliniella fusca</name>
    <dbReference type="NCBI Taxonomy" id="407009"/>
    <lineage>
        <taxon>Eukaryota</taxon>
        <taxon>Metazoa</taxon>
        <taxon>Ecdysozoa</taxon>
        <taxon>Arthropoda</taxon>
        <taxon>Hexapoda</taxon>
        <taxon>Insecta</taxon>
        <taxon>Pterygota</taxon>
        <taxon>Neoptera</taxon>
        <taxon>Paraneoptera</taxon>
        <taxon>Thysanoptera</taxon>
        <taxon>Terebrantia</taxon>
        <taxon>Thripoidea</taxon>
        <taxon>Thripidae</taxon>
        <taxon>Frankliniella</taxon>
    </lineage>
</organism>
<accession>A0AAE1LYC7</accession>
<keyword evidence="5" id="KW-1185">Reference proteome</keyword>
<evidence type="ECO:0000259" key="3">
    <source>
        <dbReference type="Pfam" id="PF21788"/>
    </source>
</evidence>
<evidence type="ECO:0000259" key="2">
    <source>
        <dbReference type="Pfam" id="PF21787"/>
    </source>
</evidence>
<evidence type="ECO:0000313" key="4">
    <source>
        <dbReference type="EMBL" id="KAK3933052.1"/>
    </source>
</evidence>
<protein>
    <submittedName>
        <fullName evidence="4">Transposable element P transposase</fullName>
    </submittedName>
</protein>
<dbReference type="InterPro" id="IPR048366">
    <property type="entry name" value="TNP-like_GBD"/>
</dbReference>
<feature type="domain" description="Transposable element P transposase-like RNase H" evidence="2">
    <location>
        <begin position="132"/>
        <end position="211"/>
    </location>
</feature>
<reference evidence="4" key="2">
    <citation type="journal article" date="2023" name="BMC Genomics">
        <title>Pest status, molecular evolution, and epigenetic factors derived from the genome assembly of Frankliniella fusca, a thysanopteran phytovirus vector.</title>
        <authorList>
            <person name="Catto M.A."/>
            <person name="Labadie P.E."/>
            <person name="Jacobson A.L."/>
            <person name="Kennedy G.G."/>
            <person name="Srinivasan R."/>
            <person name="Hunt B.G."/>
        </authorList>
    </citation>
    <scope>NUCLEOTIDE SEQUENCE</scope>
    <source>
        <strain evidence="4">PL_HMW_Pooled</strain>
    </source>
</reference>
<reference evidence="4" key="1">
    <citation type="submission" date="2021-07" db="EMBL/GenBank/DDBJ databases">
        <authorList>
            <person name="Catto M.A."/>
            <person name="Jacobson A."/>
            <person name="Kennedy G."/>
            <person name="Labadie P."/>
            <person name="Hunt B.G."/>
            <person name="Srinivasan R."/>
        </authorList>
    </citation>
    <scope>NUCLEOTIDE SEQUENCE</scope>
    <source>
        <strain evidence="4">PL_HMW_Pooled</strain>
        <tissue evidence="4">Head</tissue>
    </source>
</reference>
<dbReference type="AlphaFoldDB" id="A0AAE1LYC7"/>
<gene>
    <name evidence="4" type="ORF">KUF71_017313</name>
</gene>
<proteinExistence type="predicted"/>
<name>A0AAE1LYC7_9NEOP</name>
<dbReference type="Proteomes" id="UP001219518">
    <property type="component" value="Unassembled WGS sequence"/>
</dbReference>
<sequence>MRIKNKQLYNHIRVHQILPLPTVSTIYGYLRNYGGTFGFQPQTLQMLAERTGGLKTGQRRGVILIDEMKLTPGTYFDVSYLKVGGFKDMGEDTEEALGEDFREEVEEALAKLPEDPRAQQKQARRAKAKEKNEKNRDKNLRDHALVITFQPFSGKWVQAIACFLSKGNADTEELTKLVLEATILPEKSNLLVDGVVTDGASWNRSMWNKFGVNEDNPSVEHPSDSTRRLWFLSDFPYLLKCMWNCLVNKKIILTPDGDIKLDHWKAIVDAQNLKQIGIRVAHKLTKEHLDPNPWQKMKCRMAWEFWSRSAAPAMDCLRFQGYDKLDDCSASVKWCQLINDLADAMNANRPENAVRSESSAYKKIGEFLEEFKKLKEWANQKLKEKLEIGERARITQLKKKGKNPRGRAEKYFQQQDWIFSESTDIGLLVSLKAAQQ</sequence>
<dbReference type="EMBL" id="JAHWGI010001443">
    <property type="protein sequence ID" value="KAK3933052.1"/>
    <property type="molecule type" value="Genomic_DNA"/>
</dbReference>